<evidence type="ECO:0000313" key="4">
    <source>
        <dbReference type="Proteomes" id="UP000694861"/>
    </source>
</evidence>
<feature type="region of interest" description="Disordered" evidence="2">
    <location>
        <begin position="379"/>
        <end position="398"/>
    </location>
</feature>
<dbReference type="InterPro" id="IPR025836">
    <property type="entry name" value="Zn_knuckle_CX2CX4HX4C"/>
</dbReference>
<proteinExistence type="predicted"/>
<dbReference type="RefSeq" id="XP_016649997.1">
    <property type="nucleotide sequence ID" value="XM_016794511.1"/>
</dbReference>
<feature type="region of interest" description="Disordered" evidence="2">
    <location>
        <begin position="187"/>
        <end position="246"/>
    </location>
</feature>
<dbReference type="PANTHER" id="PTHR31286">
    <property type="entry name" value="GLYCINE-RICH CELL WALL STRUCTURAL PROTEIN 1.8-LIKE"/>
    <property type="match status" value="1"/>
</dbReference>
<evidence type="ECO:0000256" key="2">
    <source>
        <dbReference type="SAM" id="MobiDB-lite"/>
    </source>
</evidence>
<dbReference type="PANTHER" id="PTHR31286:SF178">
    <property type="entry name" value="DUF4283 DOMAIN-CONTAINING PROTEIN"/>
    <property type="match status" value="1"/>
</dbReference>
<keyword evidence="1" id="KW-0862">Zinc</keyword>
<dbReference type="GeneID" id="107881210"/>
<feature type="compositionally biased region" description="Polar residues" evidence="2">
    <location>
        <begin position="214"/>
        <end position="232"/>
    </location>
</feature>
<accession>A0ABM1LRH0</accession>
<evidence type="ECO:0000313" key="5">
    <source>
        <dbReference type="RefSeq" id="XP_016649997.1"/>
    </source>
</evidence>
<reference evidence="5" key="2">
    <citation type="submission" date="2025-08" db="UniProtKB">
        <authorList>
            <consortium name="RefSeq"/>
        </authorList>
    </citation>
    <scope>IDENTIFICATION</scope>
</reference>
<feature type="compositionally biased region" description="Gly residues" evidence="2">
    <location>
        <begin position="389"/>
        <end position="398"/>
    </location>
</feature>
<protein>
    <submittedName>
        <fullName evidence="5">Uncharacterized protein LOC107881210</fullName>
    </submittedName>
</protein>
<name>A0ABM1LRH0_PRUMU</name>
<feature type="region of interest" description="Disordered" evidence="2">
    <location>
        <begin position="142"/>
        <end position="171"/>
    </location>
</feature>
<keyword evidence="1" id="KW-0863">Zinc-finger</keyword>
<evidence type="ECO:0000256" key="1">
    <source>
        <dbReference type="PROSITE-ProRule" id="PRU00047"/>
    </source>
</evidence>
<organism evidence="4 5">
    <name type="scientific">Prunus mume</name>
    <name type="common">Japanese apricot</name>
    <name type="synonym">Armeniaca mume</name>
    <dbReference type="NCBI Taxonomy" id="102107"/>
    <lineage>
        <taxon>Eukaryota</taxon>
        <taxon>Viridiplantae</taxon>
        <taxon>Streptophyta</taxon>
        <taxon>Embryophyta</taxon>
        <taxon>Tracheophyta</taxon>
        <taxon>Spermatophyta</taxon>
        <taxon>Magnoliopsida</taxon>
        <taxon>eudicotyledons</taxon>
        <taxon>Gunneridae</taxon>
        <taxon>Pentapetalae</taxon>
        <taxon>rosids</taxon>
        <taxon>fabids</taxon>
        <taxon>Rosales</taxon>
        <taxon>Rosaceae</taxon>
        <taxon>Amygdaloideae</taxon>
        <taxon>Amygdaleae</taxon>
        <taxon>Prunus</taxon>
    </lineage>
</organism>
<feature type="domain" description="CCHC-type" evidence="3">
    <location>
        <begin position="105"/>
        <end position="119"/>
    </location>
</feature>
<gene>
    <name evidence="5" type="primary">LOC107881210</name>
</gene>
<keyword evidence="1" id="KW-0479">Metal-binding</keyword>
<dbReference type="Proteomes" id="UP000694861">
    <property type="component" value="Linkage group LG5"/>
</dbReference>
<sequence length="398" mass="44200">MRHCFSVKYWASDMAMEELPTHMVQYWVQAHGIPLNLMNKECGGKIGGKLGKVLKLEDKGGSRGYLRFQVDLDSRNRLVNGFWLPRRDGSISWVELRYEKLGDFCFCCGRLGHKNSICPANNQSEERSGYGSWLAVEPVRLEHTTPPQPQVPNGGRRKAGEKGVPGQRPYNCNGATSAQRLTLNPYQGGQQNVVRPPTIGGSLRGMSGTEEIVGTSSDEVAAGQHNQPNTDSSGRDNGPNGMVTSDYDNSLALVELNFPSQIVRPSNCKGPLSFEQVMDLRRAPISMGHQYIMDWDTPGPSMSAPRVEDNNPYIGNETHFRNPFDTTLRHTTPISAEDDQRAFSHMGLKRPAKVEWQDVGREQKRSRRLGKEKILTLLSPKKLTRGGRSSHGGSRGKV</sequence>
<dbReference type="InterPro" id="IPR001878">
    <property type="entry name" value="Znf_CCHC"/>
</dbReference>
<reference evidence="4" key="1">
    <citation type="journal article" date="2012" name="Nat. Commun.">
        <title>The genome of Prunus mume.</title>
        <authorList>
            <person name="Zhang Q."/>
            <person name="Chen W."/>
            <person name="Sun L."/>
            <person name="Zhao F."/>
            <person name="Huang B."/>
            <person name="Yang W."/>
            <person name="Tao Y."/>
            <person name="Wang J."/>
            <person name="Yuan Z."/>
            <person name="Fan G."/>
            <person name="Xing Z."/>
            <person name="Han C."/>
            <person name="Pan H."/>
            <person name="Zhong X."/>
            <person name="Shi W."/>
            <person name="Liang X."/>
            <person name="Du D."/>
            <person name="Sun F."/>
            <person name="Xu Z."/>
            <person name="Hao R."/>
            <person name="Lv T."/>
            <person name="Lv Y."/>
            <person name="Zheng Z."/>
            <person name="Sun M."/>
            <person name="Luo L."/>
            <person name="Cai M."/>
            <person name="Gao Y."/>
            <person name="Wang J."/>
            <person name="Yin Y."/>
            <person name="Xu X."/>
            <person name="Cheng T."/>
            <person name="Wang J."/>
        </authorList>
    </citation>
    <scope>NUCLEOTIDE SEQUENCE [LARGE SCALE GENOMIC DNA]</scope>
</reference>
<dbReference type="PROSITE" id="PS50158">
    <property type="entry name" value="ZF_CCHC"/>
    <property type="match status" value="1"/>
</dbReference>
<dbReference type="Pfam" id="PF14392">
    <property type="entry name" value="zf-CCHC_4"/>
    <property type="match status" value="1"/>
</dbReference>
<dbReference type="InterPro" id="IPR040256">
    <property type="entry name" value="At4g02000-like"/>
</dbReference>
<evidence type="ECO:0000259" key="3">
    <source>
        <dbReference type="PROSITE" id="PS50158"/>
    </source>
</evidence>
<keyword evidence="4" id="KW-1185">Reference proteome</keyword>